<evidence type="ECO:0000313" key="1">
    <source>
        <dbReference type="EMBL" id="KAG7441069.1"/>
    </source>
</evidence>
<gene>
    <name evidence="1" type="ORF">BT62DRAFT_1012111</name>
</gene>
<protein>
    <submittedName>
        <fullName evidence="1">Uncharacterized protein</fullName>
    </submittedName>
</protein>
<keyword evidence="2" id="KW-1185">Reference proteome</keyword>
<organism evidence="1 2">
    <name type="scientific">Guyanagaster necrorhizus</name>
    <dbReference type="NCBI Taxonomy" id="856835"/>
    <lineage>
        <taxon>Eukaryota</taxon>
        <taxon>Fungi</taxon>
        <taxon>Dikarya</taxon>
        <taxon>Basidiomycota</taxon>
        <taxon>Agaricomycotina</taxon>
        <taxon>Agaricomycetes</taxon>
        <taxon>Agaricomycetidae</taxon>
        <taxon>Agaricales</taxon>
        <taxon>Marasmiineae</taxon>
        <taxon>Physalacriaceae</taxon>
        <taxon>Guyanagaster</taxon>
    </lineage>
</organism>
<evidence type="ECO:0000313" key="2">
    <source>
        <dbReference type="Proteomes" id="UP000812287"/>
    </source>
</evidence>
<dbReference type="EMBL" id="MU250564">
    <property type="protein sequence ID" value="KAG7441069.1"/>
    <property type="molecule type" value="Genomic_DNA"/>
</dbReference>
<name>A0A9P7VI06_9AGAR</name>
<dbReference type="Proteomes" id="UP000812287">
    <property type="component" value="Unassembled WGS sequence"/>
</dbReference>
<dbReference type="AlphaFoldDB" id="A0A9P7VI06"/>
<sequence length="108" mass="12283">MVYSCGKDTDNAAPERIGRSGDLKFGQSSLSSISFLFALMSMLRRRRVHFMPRAIKTTSKAMLDYSYLASIRDDTLNCRSSSRAHFPGTEESDGTILRYSLYRIEDKK</sequence>
<proteinExistence type="predicted"/>
<accession>A0A9P7VI06</accession>
<dbReference type="GeneID" id="66100172"/>
<dbReference type="RefSeq" id="XP_043034569.1">
    <property type="nucleotide sequence ID" value="XM_043177885.1"/>
</dbReference>
<reference evidence="1" key="1">
    <citation type="submission" date="2020-11" db="EMBL/GenBank/DDBJ databases">
        <title>Adaptations for nitrogen fixation in a non-lichenized fungal sporocarp promotes dispersal by wood-feeding termites.</title>
        <authorList>
            <consortium name="DOE Joint Genome Institute"/>
            <person name="Koch R.A."/>
            <person name="Yoon G."/>
            <person name="Arayal U."/>
            <person name="Lail K."/>
            <person name="Amirebrahimi M."/>
            <person name="Labutti K."/>
            <person name="Lipzen A."/>
            <person name="Riley R."/>
            <person name="Barry K."/>
            <person name="Henrissat B."/>
            <person name="Grigoriev I.V."/>
            <person name="Herr J.R."/>
            <person name="Aime M.C."/>
        </authorList>
    </citation>
    <scope>NUCLEOTIDE SEQUENCE</scope>
    <source>
        <strain evidence="1">MCA 3950</strain>
    </source>
</reference>
<comment type="caution">
    <text evidence="1">The sequence shown here is derived from an EMBL/GenBank/DDBJ whole genome shotgun (WGS) entry which is preliminary data.</text>
</comment>